<keyword evidence="1" id="KW-0812">Transmembrane</keyword>
<comment type="caution">
    <text evidence="2">The sequence shown here is derived from an EMBL/GenBank/DDBJ whole genome shotgun (WGS) entry which is preliminary data.</text>
</comment>
<organism evidence="2">
    <name type="scientific">Ignisphaera aggregans</name>
    <dbReference type="NCBI Taxonomy" id="334771"/>
    <lineage>
        <taxon>Archaea</taxon>
        <taxon>Thermoproteota</taxon>
        <taxon>Thermoprotei</taxon>
        <taxon>Desulfurococcales</taxon>
        <taxon>Desulfurococcaceae</taxon>
        <taxon>Ignisphaera</taxon>
    </lineage>
</organism>
<reference evidence="2" key="1">
    <citation type="journal article" date="2020" name="mSystems">
        <title>Genome- and Community-Level Interaction Insights into Carbon Utilization and Element Cycling Functions of Hydrothermarchaeota in Hydrothermal Sediment.</title>
        <authorList>
            <person name="Zhou Z."/>
            <person name="Liu Y."/>
            <person name="Xu W."/>
            <person name="Pan J."/>
            <person name="Luo Z.H."/>
            <person name="Li M."/>
        </authorList>
    </citation>
    <scope>NUCLEOTIDE SEQUENCE [LARGE SCALE GENOMIC DNA]</scope>
    <source>
        <strain evidence="2">SpSt-1109</strain>
    </source>
</reference>
<dbReference type="EMBL" id="DRYU01000021">
    <property type="protein sequence ID" value="HHP92169.1"/>
    <property type="molecule type" value="Genomic_DNA"/>
</dbReference>
<feature type="transmembrane region" description="Helical" evidence="1">
    <location>
        <begin position="43"/>
        <end position="65"/>
    </location>
</feature>
<sequence>MIKALARFASIALLVVLSALVVSMRVINYGSLAENVAYGKTYTLYPGLFTPTMWFALVLIGLLCLAGEAMMRHVATLMIFLWSMIIVLNFLAFGYVVGDQPRWEFALGSLIVSGVTTLERASEISNYFYWPSTWLLEGAFSNITGLSPFEAPVYLMVVTHLLLGLALIVVSRRISQVHDLAVTSLLAYAVLNPYKILHFCPQIYALTLFVLLLAVLLREGLAVRNSILRFILSVAIITSHPLTSLIVAGIACSMSLFSLIKRKDLRDVSLFGLTTLVLFIAWNIDYENFVKFVIMEVLEGVRVQQLPPVAGAKIYEVDTFYKAMALYRYLSLALLSALSLLATVVVLRCRNPLRIRLLAVGVGALTAAMFFNFIPGPFFHRVLYFAFTSMCALTPVAIFSIKGKLQVKRFVKIVLALTLLSLPLLSHVALLEFLTNNNPVGIITSPYETSSTMFIAKHYGFGGYVGVPSGSLFFYVCMQDLNIAKWLRYRPTSSIMSTISVLPLDHYSASKLAEYVYSGEIFIVSPRERFVYYTNTAFNDFRLVDLYLEANYHKIYNNEVFEIMSKASSYG</sequence>
<feature type="transmembrane region" description="Helical" evidence="1">
    <location>
        <begin position="151"/>
        <end position="170"/>
    </location>
</feature>
<keyword evidence="1" id="KW-1133">Transmembrane helix</keyword>
<name>A0A7J3YTT2_9CREN</name>
<proteinExistence type="predicted"/>
<feature type="transmembrane region" description="Helical" evidence="1">
    <location>
        <begin position="454"/>
        <end position="478"/>
    </location>
</feature>
<feature type="transmembrane region" description="Helical" evidence="1">
    <location>
        <begin position="413"/>
        <end position="434"/>
    </location>
</feature>
<protein>
    <recommendedName>
        <fullName evidence="3">Glycosyltransferase RgtA/B/C/D-like domain-containing protein</fullName>
    </recommendedName>
</protein>
<evidence type="ECO:0008006" key="3">
    <source>
        <dbReference type="Google" id="ProtNLM"/>
    </source>
</evidence>
<feature type="transmembrane region" description="Helical" evidence="1">
    <location>
        <begin position="227"/>
        <end position="256"/>
    </location>
</feature>
<evidence type="ECO:0000256" key="1">
    <source>
        <dbReference type="SAM" id="Phobius"/>
    </source>
</evidence>
<feature type="transmembrane region" description="Helical" evidence="1">
    <location>
        <begin position="357"/>
        <end position="376"/>
    </location>
</feature>
<accession>A0A7J3YTT2</accession>
<gene>
    <name evidence="2" type="ORF">ENM70_00860</name>
</gene>
<evidence type="ECO:0000313" key="2">
    <source>
        <dbReference type="EMBL" id="HHP92169.1"/>
    </source>
</evidence>
<feature type="transmembrane region" description="Helical" evidence="1">
    <location>
        <begin position="77"/>
        <end position="97"/>
    </location>
</feature>
<keyword evidence="1" id="KW-0472">Membrane</keyword>
<dbReference type="AlphaFoldDB" id="A0A7J3YTT2"/>
<feature type="transmembrane region" description="Helical" evidence="1">
    <location>
        <begin position="268"/>
        <end position="284"/>
    </location>
</feature>
<feature type="transmembrane region" description="Helical" evidence="1">
    <location>
        <begin position="382"/>
        <end position="401"/>
    </location>
</feature>
<feature type="transmembrane region" description="Helical" evidence="1">
    <location>
        <begin position="203"/>
        <end position="221"/>
    </location>
</feature>
<feature type="transmembrane region" description="Helical" evidence="1">
    <location>
        <begin position="326"/>
        <end position="345"/>
    </location>
</feature>